<dbReference type="PATRIC" id="fig|401562.3.peg.2536"/>
<dbReference type="InterPro" id="IPR017946">
    <property type="entry name" value="PLC-like_Pdiesterase_TIM-brl"/>
</dbReference>
<dbReference type="GO" id="GO:0070291">
    <property type="term" value="P:N-acylethanolamine metabolic process"/>
    <property type="evidence" value="ECO:0007669"/>
    <property type="project" value="TreeGrafter"/>
</dbReference>
<dbReference type="PANTHER" id="PTHR46320:SF1">
    <property type="entry name" value="GLYCEROPHOSPHODIESTER PHOSPHODIESTERASE 1"/>
    <property type="match status" value="1"/>
</dbReference>
<dbReference type="GO" id="GO:0006644">
    <property type="term" value="P:phospholipid metabolic process"/>
    <property type="evidence" value="ECO:0007669"/>
    <property type="project" value="TreeGrafter"/>
</dbReference>
<dbReference type="PROSITE" id="PS51704">
    <property type="entry name" value="GP_PDE"/>
    <property type="match status" value="1"/>
</dbReference>
<sequence length="276" mass="29650">MDFAPADCLVIAHRGSWVRAPENSLLAIREAGALGIGMVEIDARQTADGAILVIHDDTLDRTTQSRGAVAEQDSATIRALRLRESGGGDDAPLTDERVPTLLEALEEARGHGLLVNVDTKSAAELPAVTREILRGGFAEDVVVKAELTPADLARLPADHSAFGPLPFMPVVKSQKGRFAEDLAHFARLNPFMIEAMPACVEDLEAGMEAARALGVRLWLNTLDVSHMTDFNDTAARQDADAIWGRLLDLGVGAIQTDESERLVAYLAARGLRSARL</sequence>
<name>A0A175RDS6_9HYPH</name>
<protein>
    <recommendedName>
        <fullName evidence="1">GP-PDE domain-containing protein</fullName>
    </recommendedName>
</protein>
<dbReference type="GO" id="GO:0005886">
    <property type="term" value="C:plasma membrane"/>
    <property type="evidence" value="ECO:0007669"/>
    <property type="project" value="TreeGrafter"/>
</dbReference>
<dbReference type="SUPFAM" id="SSF51695">
    <property type="entry name" value="PLC-like phosphodiesterases"/>
    <property type="match status" value="1"/>
</dbReference>
<dbReference type="InterPro" id="IPR032160">
    <property type="entry name" value="DUF4996"/>
</dbReference>
<dbReference type="PANTHER" id="PTHR46320">
    <property type="entry name" value="GLYCEROPHOSPHODIESTER PHOSPHODIESTERASE 1"/>
    <property type="match status" value="1"/>
</dbReference>
<feature type="domain" description="GP-PDE" evidence="1">
    <location>
        <begin position="8"/>
        <end position="266"/>
    </location>
</feature>
<dbReference type="Gene3D" id="3.20.20.190">
    <property type="entry name" value="Phosphatidylinositol (PI) phosphodiesterase"/>
    <property type="match status" value="1"/>
</dbReference>
<dbReference type="Pfam" id="PF03009">
    <property type="entry name" value="GDPD"/>
    <property type="match status" value="1"/>
</dbReference>
<evidence type="ECO:0000313" key="3">
    <source>
        <dbReference type="Proteomes" id="UP000078272"/>
    </source>
</evidence>
<accession>A0A175RDS6</accession>
<reference evidence="2 3" key="1">
    <citation type="journal article" date="2016" name="Front. Microbiol.">
        <title>Genomic Resource of Rice Seed Associated Bacteria.</title>
        <authorList>
            <person name="Midha S."/>
            <person name="Bansal K."/>
            <person name="Sharma S."/>
            <person name="Kumar N."/>
            <person name="Patil P.P."/>
            <person name="Chaudhry V."/>
            <person name="Patil P.B."/>
        </authorList>
    </citation>
    <scope>NUCLEOTIDE SEQUENCE [LARGE SCALE GENOMIC DNA]</scope>
    <source>
        <strain evidence="2 3">NS226</strain>
    </source>
</reference>
<dbReference type="InterPro" id="IPR030395">
    <property type="entry name" value="GP_PDE_dom"/>
</dbReference>
<dbReference type="STRING" id="401562.NS365_10630"/>
<dbReference type="CDD" id="cd08566">
    <property type="entry name" value="GDPD_AtGDE_like"/>
    <property type="match status" value="1"/>
</dbReference>
<comment type="caution">
    <text evidence="2">The sequence shown here is derived from an EMBL/GenBank/DDBJ whole genome shotgun (WGS) entry which is preliminary data.</text>
</comment>
<organism evidence="2 3">
    <name type="scientific">Aureimonas ureilytica</name>
    <dbReference type="NCBI Taxonomy" id="401562"/>
    <lineage>
        <taxon>Bacteria</taxon>
        <taxon>Pseudomonadati</taxon>
        <taxon>Pseudomonadota</taxon>
        <taxon>Alphaproteobacteria</taxon>
        <taxon>Hyphomicrobiales</taxon>
        <taxon>Aurantimonadaceae</taxon>
        <taxon>Aureimonas</taxon>
    </lineage>
</organism>
<dbReference type="AlphaFoldDB" id="A0A175RDS6"/>
<dbReference type="EMBL" id="LDPZ01000003">
    <property type="protein sequence ID" value="KTQ98472.1"/>
    <property type="molecule type" value="Genomic_DNA"/>
</dbReference>
<dbReference type="Proteomes" id="UP000078272">
    <property type="component" value="Unassembled WGS sequence"/>
</dbReference>
<dbReference type="GO" id="GO:0008889">
    <property type="term" value="F:glycerophosphodiester phosphodiesterase activity"/>
    <property type="evidence" value="ECO:0007669"/>
    <property type="project" value="TreeGrafter"/>
</dbReference>
<proteinExistence type="predicted"/>
<dbReference type="Pfam" id="PF16387">
    <property type="entry name" value="DUF4996"/>
    <property type="match status" value="1"/>
</dbReference>
<evidence type="ECO:0000259" key="1">
    <source>
        <dbReference type="PROSITE" id="PS51704"/>
    </source>
</evidence>
<dbReference type="GO" id="GO:0006580">
    <property type="term" value="P:ethanolamine metabolic process"/>
    <property type="evidence" value="ECO:0007669"/>
    <property type="project" value="TreeGrafter"/>
</dbReference>
<evidence type="ECO:0000313" key="2">
    <source>
        <dbReference type="EMBL" id="KTQ98472.1"/>
    </source>
</evidence>
<gene>
    <name evidence="2" type="ORF">NS226_00930</name>
</gene>